<dbReference type="Proteomes" id="UP000638263">
    <property type="component" value="Unassembled WGS sequence"/>
</dbReference>
<feature type="compositionally biased region" description="Basic and acidic residues" evidence="1">
    <location>
        <begin position="16"/>
        <end position="26"/>
    </location>
</feature>
<feature type="region of interest" description="Disordered" evidence="1">
    <location>
        <begin position="16"/>
        <end position="71"/>
    </location>
</feature>
<keyword evidence="3" id="KW-1185">Reference proteome</keyword>
<reference evidence="2" key="1">
    <citation type="journal article" date="2014" name="Int. J. Syst. Evol. Microbiol.">
        <title>Complete genome sequence of Corynebacterium casei LMG S-19264T (=DSM 44701T), isolated from a smear-ripened cheese.</title>
        <authorList>
            <consortium name="US DOE Joint Genome Institute (JGI-PGF)"/>
            <person name="Walter F."/>
            <person name="Albersmeier A."/>
            <person name="Kalinowski J."/>
            <person name="Ruckert C."/>
        </authorList>
    </citation>
    <scope>NUCLEOTIDE SEQUENCE</scope>
    <source>
        <strain evidence="2">CGMCC 4.3508</strain>
    </source>
</reference>
<evidence type="ECO:0000313" key="2">
    <source>
        <dbReference type="EMBL" id="GGL04862.1"/>
    </source>
</evidence>
<accession>A0A917RFA3</accession>
<gene>
    <name evidence="2" type="ORF">GCM10011588_19230</name>
</gene>
<proteinExistence type="predicted"/>
<dbReference type="EMBL" id="BMMH01000003">
    <property type="protein sequence ID" value="GGL04862.1"/>
    <property type="molecule type" value="Genomic_DNA"/>
</dbReference>
<name>A0A917RFA3_9NOCA</name>
<reference evidence="2" key="2">
    <citation type="submission" date="2020-09" db="EMBL/GenBank/DDBJ databases">
        <authorList>
            <person name="Sun Q."/>
            <person name="Zhou Y."/>
        </authorList>
    </citation>
    <scope>NUCLEOTIDE SEQUENCE</scope>
    <source>
        <strain evidence="2">CGMCC 4.3508</strain>
    </source>
</reference>
<comment type="caution">
    <text evidence="2">The sequence shown here is derived from an EMBL/GenBank/DDBJ whole genome shotgun (WGS) entry which is preliminary data.</text>
</comment>
<evidence type="ECO:0000313" key="3">
    <source>
        <dbReference type="Proteomes" id="UP000638263"/>
    </source>
</evidence>
<evidence type="ECO:0000256" key="1">
    <source>
        <dbReference type="SAM" id="MobiDB-lite"/>
    </source>
</evidence>
<sequence length="71" mass="7835">MLELIGQQYIGETAGETHEMVGRDGRGYSYGHVSGPLRNQREQESERGFAPGSPYQFAGATTTCRNRPSDK</sequence>
<dbReference type="AlphaFoldDB" id="A0A917RFA3"/>
<organism evidence="2 3">
    <name type="scientific">Nocardia jinanensis</name>
    <dbReference type="NCBI Taxonomy" id="382504"/>
    <lineage>
        <taxon>Bacteria</taxon>
        <taxon>Bacillati</taxon>
        <taxon>Actinomycetota</taxon>
        <taxon>Actinomycetes</taxon>
        <taxon>Mycobacteriales</taxon>
        <taxon>Nocardiaceae</taxon>
        <taxon>Nocardia</taxon>
    </lineage>
</organism>
<feature type="compositionally biased region" description="Polar residues" evidence="1">
    <location>
        <begin position="59"/>
        <end position="71"/>
    </location>
</feature>
<protein>
    <submittedName>
        <fullName evidence="2">Uncharacterized protein</fullName>
    </submittedName>
</protein>